<dbReference type="Pfam" id="PF00882">
    <property type="entry name" value="Zn_dep_PLPC"/>
    <property type="match status" value="1"/>
</dbReference>
<protein>
    <recommendedName>
        <fullName evidence="1">Phospholipase C/D domain-containing protein</fullName>
    </recommendedName>
</protein>
<sequence>MATWGAHFRIAENLLKTNFNLNRKSFAIGNIGPDCGLPNKNWSVFTPPKDVSHFAISKTSNFLEVKSDSFILNDIKFFLKYLVGYNKDSFQSKGSFLLGYFIHLITDNLWNYHIMRPLKEIYSPKFENNQVFIWEVKKDWYDLDKIYITEKKDSLFWTDFLYAEYKEDFIDLLPREGILRQLEFIKQFYQISNEEYLKISAKEFKYMKKEKMDSFIQDSCSVILDVLTKIFEGNYQFNGKISVLDGLFDWK</sequence>
<evidence type="ECO:0000259" key="1">
    <source>
        <dbReference type="Pfam" id="PF00882"/>
    </source>
</evidence>
<evidence type="ECO:0000313" key="2">
    <source>
        <dbReference type="EMBL" id="KKN30091.1"/>
    </source>
</evidence>
<dbReference type="AlphaFoldDB" id="A0A0F9RYT7"/>
<gene>
    <name evidence="2" type="ORF">LCGC14_0837430</name>
</gene>
<feature type="domain" description="Phospholipase C/D" evidence="1">
    <location>
        <begin position="7"/>
        <end position="166"/>
    </location>
</feature>
<dbReference type="EMBL" id="LAZR01002435">
    <property type="protein sequence ID" value="KKN30091.1"/>
    <property type="molecule type" value="Genomic_DNA"/>
</dbReference>
<proteinExistence type="predicted"/>
<accession>A0A0F9RYT7</accession>
<comment type="caution">
    <text evidence="2">The sequence shown here is derived from an EMBL/GenBank/DDBJ whole genome shotgun (WGS) entry which is preliminary data.</text>
</comment>
<dbReference type="InterPro" id="IPR029002">
    <property type="entry name" value="PLPC/GPLD1"/>
</dbReference>
<name>A0A0F9RYT7_9ZZZZ</name>
<organism evidence="2">
    <name type="scientific">marine sediment metagenome</name>
    <dbReference type="NCBI Taxonomy" id="412755"/>
    <lineage>
        <taxon>unclassified sequences</taxon>
        <taxon>metagenomes</taxon>
        <taxon>ecological metagenomes</taxon>
    </lineage>
</organism>
<reference evidence="2" key="1">
    <citation type="journal article" date="2015" name="Nature">
        <title>Complex archaea that bridge the gap between prokaryotes and eukaryotes.</title>
        <authorList>
            <person name="Spang A."/>
            <person name="Saw J.H."/>
            <person name="Jorgensen S.L."/>
            <person name="Zaremba-Niedzwiedzka K."/>
            <person name="Martijn J."/>
            <person name="Lind A.E."/>
            <person name="van Eijk R."/>
            <person name="Schleper C."/>
            <person name="Guy L."/>
            <person name="Ettema T.J."/>
        </authorList>
    </citation>
    <scope>NUCLEOTIDE SEQUENCE</scope>
</reference>